<dbReference type="EMBL" id="CP007389">
    <property type="protein sequence ID" value="APT73153.1"/>
    <property type="molecule type" value="Genomic_DNA"/>
</dbReference>
<feature type="transmembrane region" description="Helical" evidence="1">
    <location>
        <begin position="198"/>
        <end position="218"/>
    </location>
</feature>
<feature type="transmembrane region" description="Helical" evidence="1">
    <location>
        <begin position="12"/>
        <end position="31"/>
    </location>
</feature>
<dbReference type="GO" id="GO:0016746">
    <property type="term" value="F:acyltransferase activity"/>
    <property type="evidence" value="ECO:0007669"/>
    <property type="project" value="UniProtKB-KW"/>
</dbReference>
<keyword evidence="4" id="KW-1185">Reference proteome</keyword>
<dbReference type="InterPro" id="IPR002656">
    <property type="entry name" value="Acyl_transf_3_dom"/>
</dbReference>
<evidence type="ECO:0000313" key="4">
    <source>
        <dbReference type="Proteomes" id="UP000185490"/>
    </source>
</evidence>
<gene>
    <name evidence="3" type="ORF">BW47_00400</name>
</gene>
<organism evidence="3 4">
    <name type="scientific">Thermosipho melanesiensis</name>
    <dbReference type="NCBI Taxonomy" id="46541"/>
    <lineage>
        <taxon>Bacteria</taxon>
        <taxon>Thermotogati</taxon>
        <taxon>Thermotogota</taxon>
        <taxon>Thermotogae</taxon>
        <taxon>Thermotogales</taxon>
        <taxon>Fervidobacteriaceae</taxon>
        <taxon>Thermosipho</taxon>
    </lineage>
</organism>
<evidence type="ECO:0000313" key="3">
    <source>
        <dbReference type="EMBL" id="APT73153.1"/>
    </source>
</evidence>
<dbReference type="PANTHER" id="PTHR37312">
    <property type="entry name" value="MEMBRANE-BOUND ACYLTRANSFERASE YKRP-RELATED"/>
    <property type="match status" value="1"/>
</dbReference>
<keyword evidence="3" id="KW-0012">Acyltransferase</keyword>
<dbReference type="RefSeq" id="WP_012056309.1">
    <property type="nucleotide sequence ID" value="NZ_CP007389.1"/>
</dbReference>
<feature type="transmembrane region" description="Helical" evidence="1">
    <location>
        <begin position="230"/>
        <end position="251"/>
    </location>
</feature>
<feature type="transmembrane region" description="Helical" evidence="1">
    <location>
        <begin position="296"/>
        <end position="313"/>
    </location>
</feature>
<proteinExistence type="predicted"/>
<reference evidence="3 4" key="1">
    <citation type="submission" date="2014-02" db="EMBL/GenBank/DDBJ databases">
        <title>Diversity of Thermotogales isolates from hydrothermal vents.</title>
        <authorList>
            <person name="Haverkamp T.H.A."/>
            <person name="Lossouarn J."/>
            <person name="Geslin C."/>
            <person name="Nesbo C.L."/>
        </authorList>
    </citation>
    <scope>NUCLEOTIDE SEQUENCE [LARGE SCALE GENOMIC DNA]</scope>
    <source>
        <strain evidence="3 4">431</strain>
    </source>
</reference>
<keyword evidence="1" id="KW-0812">Transmembrane</keyword>
<dbReference type="Proteomes" id="UP000185490">
    <property type="component" value="Chromosome"/>
</dbReference>
<keyword evidence="3" id="KW-0808">Transferase</keyword>
<dbReference type="PANTHER" id="PTHR37312:SF1">
    <property type="entry name" value="MEMBRANE-BOUND ACYLTRANSFERASE YKRP-RELATED"/>
    <property type="match status" value="1"/>
</dbReference>
<feature type="transmembrane region" description="Helical" evidence="1">
    <location>
        <begin position="124"/>
        <end position="146"/>
    </location>
</feature>
<keyword evidence="1" id="KW-1133">Transmembrane helix</keyword>
<feature type="transmembrane region" description="Helical" evidence="1">
    <location>
        <begin position="258"/>
        <end position="276"/>
    </location>
</feature>
<keyword evidence="1" id="KW-0472">Membrane</keyword>
<dbReference type="InterPro" id="IPR052734">
    <property type="entry name" value="Nod_factor_acetyltransferase"/>
</dbReference>
<feature type="domain" description="Acyltransferase 3" evidence="2">
    <location>
        <begin position="13"/>
        <end position="309"/>
    </location>
</feature>
<feature type="transmembrane region" description="Helical" evidence="1">
    <location>
        <begin position="166"/>
        <end position="186"/>
    </location>
</feature>
<feature type="transmembrane region" description="Helical" evidence="1">
    <location>
        <begin position="68"/>
        <end position="87"/>
    </location>
</feature>
<dbReference type="Pfam" id="PF01757">
    <property type="entry name" value="Acyl_transf_3"/>
    <property type="match status" value="1"/>
</dbReference>
<sequence length="342" mass="40592">MIKSYRGGIIRIKELDIAKGILIIMVMFAHSCAPENYVAKISSILAVFMLISGYLYKDEMVLVKLKKLFLNILIPFYFMSTVGYFVYYFINRFVSISDSVFSSIFDFLFFGYSPIDMPVNVLPLWYLYMFFVAELCFLVLYKLKLVHLIPVLSFFSTLFIKEQSKFFKLEVVFHGLVWFYLGFIFKKNRFGFRIKRKYLLFSFSFLLLWIFSNINGFNDWRSASYGKFSLLSYFTEFLSIILIVSLSNILVSTRFENFFVLFGRFTIFVLGYHILIPGLLTPLVSDPIAFVSRFWYIYYLVSIFIMYLVLKIFPKWLIYTLAGQFHLIRGNMTFIKKYKRRS</sequence>
<protein>
    <submittedName>
        <fullName evidence="3">Acyltransferase</fullName>
    </submittedName>
</protein>
<feature type="transmembrane region" description="Helical" evidence="1">
    <location>
        <begin position="37"/>
        <end position="56"/>
    </location>
</feature>
<feature type="transmembrane region" description="Helical" evidence="1">
    <location>
        <begin position="93"/>
        <end position="112"/>
    </location>
</feature>
<evidence type="ECO:0000259" key="2">
    <source>
        <dbReference type="Pfam" id="PF01757"/>
    </source>
</evidence>
<accession>A0ABN4USK5</accession>
<name>A0ABN4USK5_9BACT</name>
<evidence type="ECO:0000256" key="1">
    <source>
        <dbReference type="SAM" id="Phobius"/>
    </source>
</evidence>